<name>A0A2J7PD11_9NEOP</name>
<dbReference type="EMBL" id="NEVH01026394">
    <property type="protein sequence ID" value="PNF14221.1"/>
    <property type="molecule type" value="Genomic_DNA"/>
</dbReference>
<dbReference type="EMBL" id="NEVH01026394">
    <property type="protein sequence ID" value="PNF14213.1"/>
    <property type="molecule type" value="Genomic_DNA"/>
</dbReference>
<dbReference type="EMBL" id="NEVH01026394">
    <property type="protein sequence ID" value="PNF14220.1"/>
    <property type="molecule type" value="Genomic_DNA"/>
</dbReference>
<dbReference type="Pfam" id="PF13910">
    <property type="entry name" value="DUF4209"/>
    <property type="match status" value="1"/>
</dbReference>
<dbReference type="EMBL" id="NEVH01026394">
    <property type="protein sequence ID" value="PNF14219.1"/>
    <property type="molecule type" value="Genomic_DNA"/>
</dbReference>
<dbReference type="EMBL" id="NEVH01026394">
    <property type="protein sequence ID" value="PNF14216.1"/>
    <property type="molecule type" value="Genomic_DNA"/>
</dbReference>
<dbReference type="OrthoDB" id="49386at2759"/>
<dbReference type="STRING" id="105785.A0A2J7PD11"/>
<dbReference type="AlphaFoldDB" id="A0A2J7PD11"/>
<gene>
    <name evidence="2" type="ORF">B7P43_G12221</name>
</gene>
<evidence type="ECO:0000313" key="3">
    <source>
        <dbReference type="Proteomes" id="UP000235965"/>
    </source>
</evidence>
<dbReference type="InParanoid" id="A0A2J7PD11"/>
<dbReference type="Proteomes" id="UP000235965">
    <property type="component" value="Unassembled WGS sequence"/>
</dbReference>
<organism evidence="2 3">
    <name type="scientific">Cryptotermes secundus</name>
    <dbReference type="NCBI Taxonomy" id="105785"/>
    <lineage>
        <taxon>Eukaryota</taxon>
        <taxon>Metazoa</taxon>
        <taxon>Ecdysozoa</taxon>
        <taxon>Arthropoda</taxon>
        <taxon>Hexapoda</taxon>
        <taxon>Insecta</taxon>
        <taxon>Pterygota</taxon>
        <taxon>Neoptera</taxon>
        <taxon>Polyneoptera</taxon>
        <taxon>Dictyoptera</taxon>
        <taxon>Blattodea</taxon>
        <taxon>Blattoidea</taxon>
        <taxon>Termitoidae</taxon>
        <taxon>Kalotermitidae</taxon>
        <taxon>Cryptotermitinae</taxon>
        <taxon>Cryptotermes</taxon>
    </lineage>
</organism>
<dbReference type="PANTHER" id="PTHR31701">
    <property type="entry name" value="ENDOPLASMIC RETICULUM MEMBRANE-ASSOCIATED RNA DEGRADATION PROTEIN"/>
    <property type="match status" value="1"/>
</dbReference>
<sequence length="693" mass="79962">MAEYQSSNIHLTFLSPHVRHLLVEIGDEIQNSSDIYMSNSYLTSNNTLNWKEIDILFGNLPECFNIHNQPREWFDRVLHNLWPVFIEAHRSIINCELQQLEQLWKLSQWTRKENEIQECYRQFSNYSLTSAVEVVLLLTAILERSLGNVFLLRGQNVPFLLRDLLSTEELVSLLGIVPIAFMQVLLGTPLALNLRNVTWHGFPCSNEIRPELGATLFLVIASIGEILATNNFTLNSLPCRPQVSTLMYHSNLLDGCFPDLLKHDTETRNILLNSSHIPRSHVLYWNAILEHYLQSRYGQCLMLLLPQMEQVLRSIFCWANGCPERVLTAESTSFYTTLEEILAENITDMKTNKVRAVLGDCLIEMLQDIFVHQKGPRIRDKFSHGECDLCDIPKNLANHIICVALAVIIKARKEEKSVKSNSSLCGTPQLLTNDMNICPSHHCSVKLENKIREASKNYVSKFHLSSLLKISVTEVAHKLMEWETYPKPESVEELRCKKWEEVIQEDGAQLLQLKHDLWNSVSGIISLNNHDHENNFSDIVGFITEYKILTVFRSKTETDILNLLKQITDNIQLICKQLEEGLKAKYQLLCSRMLRSRQRETYCRMLNTVPCLHTAVQCVVLIVAINLLHINSVPITSRQEYQHIYRFLKKVLQHVQNLTTYTSVERNRWDEAMALTSCFSQHLHDALKQNFIL</sequence>
<dbReference type="EMBL" id="NEVH01026394">
    <property type="protein sequence ID" value="PNF14217.1"/>
    <property type="molecule type" value="Genomic_DNA"/>
</dbReference>
<dbReference type="EMBL" id="NEVH01026394">
    <property type="protein sequence ID" value="PNF14212.1"/>
    <property type="molecule type" value="Genomic_DNA"/>
</dbReference>
<evidence type="ECO:0000313" key="2">
    <source>
        <dbReference type="EMBL" id="PNF14220.1"/>
    </source>
</evidence>
<evidence type="ECO:0000259" key="1">
    <source>
        <dbReference type="Pfam" id="PF13910"/>
    </source>
</evidence>
<dbReference type="PANTHER" id="PTHR31701:SF2">
    <property type="entry name" value="ENDOPLASMIC RETICULUM MEMBRANE-ASSOCIATED RNA DEGRADATION PROTEIN"/>
    <property type="match status" value="1"/>
</dbReference>
<protein>
    <submittedName>
        <fullName evidence="2">Endoplasmic reticulum membrane-associated RNA degradation protein</fullName>
    </submittedName>
</protein>
<feature type="domain" description="DUF4209" evidence="1">
    <location>
        <begin position="143"/>
        <end position="223"/>
    </location>
</feature>
<accession>A0A2J7PD11</accession>
<dbReference type="EMBL" id="NEVH01026394">
    <property type="protein sequence ID" value="PNF14214.1"/>
    <property type="molecule type" value="Genomic_DNA"/>
</dbReference>
<reference evidence="2 3" key="1">
    <citation type="submission" date="2017-12" db="EMBL/GenBank/DDBJ databases">
        <title>Hemimetabolous genomes reveal molecular basis of termite eusociality.</title>
        <authorList>
            <person name="Harrison M.C."/>
            <person name="Jongepier E."/>
            <person name="Robertson H.M."/>
            <person name="Arning N."/>
            <person name="Bitard-Feildel T."/>
            <person name="Chao H."/>
            <person name="Childers C.P."/>
            <person name="Dinh H."/>
            <person name="Doddapaneni H."/>
            <person name="Dugan S."/>
            <person name="Gowin J."/>
            <person name="Greiner C."/>
            <person name="Han Y."/>
            <person name="Hu H."/>
            <person name="Hughes D.S.T."/>
            <person name="Huylmans A.-K."/>
            <person name="Kemena C."/>
            <person name="Kremer L.P.M."/>
            <person name="Lee S.L."/>
            <person name="Lopez-Ezquerra A."/>
            <person name="Mallet L."/>
            <person name="Monroy-Kuhn J.M."/>
            <person name="Moser A."/>
            <person name="Murali S.C."/>
            <person name="Muzny D.M."/>
            <person name="Otani S."/>
            <person name="Piulachs M.-D."/>
            <person name="Poelchau M."/>
            <person name="Qu J."/>
            <person name="Schaub F."/>
            <person name="Wada-Katsumata A."/>
            <person name="Worley K.C."/>
            <person name="Xie Q."/>
            <person name="Ylla G."/>
            <person name="Poulsen M."/>
            <person name="Gibbs R.A."/>
            <person name="Schal C."/>
            <person name="Richards S."/>
            <person name="Belles X."/>
            <person name="Korb J."/>
            <person name="Bornberg-Bauer E."/>
        </authorList>
    </citation>
    <scope>NUCLEOTIDE SEQUENCE [LARGE SCALE GENOMIC DNA]</scope>
    <source>
        <tissue evidence="2">Whole body</tissue>
    </source>
</reference>
<dbReference type="InterPro" id="IPR025209">
    <property type="entry name" value="DUF4209"/>
</dbReference>
<comment type="caution">
    <text evidence="2">The sequence shown here is derived from an EMBL/GenBank/DDBJ whole genome shotgun (WGS) entry which is preliminary data.</text>
</comment>
<proteinExistence type="predicted"/>
<dbReference type="InterPro" id="IPR039635">
    <property type="entry name" value="ERMARD"/>
</dbReference>
<keyword evidence="3" id="KW-1185">Reference proteome</keyword>
<dbReference type="EMBL" id="NEVH01026394">
    <property type="protein sequence ID" value="PNF14218.1"/>
    <property type="molecule type" value="Genomic_DNA"/>
</dbReference>